<feature type="binding site" evidence="6">
    <location>
        <begin position="62"/>
        <end position="63"/>
    </location>
    <ligand>
        <name>NAD(+)</name>
        <dbReference type="ChEBI" id="CHEBI:57540"/>
    </ligand>
</feature>
<keyword evidence="2 6" id="KW-0418">Kinase</keyword>
<feature type="binding site" evidence="6">
    <location>
        <position position="230"/>
    </location>
    <ligand>
        <name>NAD(+)</name>
        <dbReference type="ChEBI" id="CHEBI:57540"/>
    </ligand>
</feature>
<sequence length="277" mass="30008">MNSSKNKILFAVNRTKPNADILVKRLSGAAKRENFECVIEGKFPPPEDAFKDAKCCCVIGGDGTILSCLSGAAKYGVPIFGINLGKLGFMATFTDSISDEEFLDMVNGKNAEMETRTILSASFGKNRFLALNEFAVKSQSPAEILSAEVLADGEFVADFVGDGLIFSTPTGTSAYNLSAGGPLIHPKARVFALTSICPHTLSNRSLVFDSETKLEIRAKNPNAVLIRDGNVEKSWRGEPLFVEAAPETVKFVRPAGHSHFYILRTKLGWGGNPRTQR</sequence>
<dbReference type="Pfam" id="PF20143">
    <property type="entry name" value="NAD_kinase_C"/>
    <property type="match status" value="1"/>
</dbReference>
<comment type="subcellular location">
    <subcellularLocation>
        <location evidence="6">Cytoplasm</location>
    </subcellularLocation>
</comment>
<gene>
    <name evidence="6" type="primary">nadK</name>
    <name evidence="7" type="ORF">MOX91_05960</name>
</gene>
<feature type="binding site" evidence="6">
    <location>
        <begin position="132"/>
        <end position="133"/>
    </location>
    <ligand>
        <name>NAD(+)</name>
        <dbReference type="ChEBI" id="CHEBI:57540"/>
    </ligand>
</feature>
<comment type="caution">
    <text evidence="7">The sequence shown here is derived from an EMBL/GenBank/DDBJ whole genome shotgun (WGS) entry which is preliminary data.</text>
</comment>
<dbReference type="HAMAP" id="MF_00361">
    <property type="entry name" value="NAD_kinase"/>
    <property type="match status" value="1"/>
</dbReference>
<dbReference type="EC" id="2.7.1.23" evidence="6"/>
<evidence type="ECO:0000256" key="1">
    <source>
        <dbReference type="ARBA" id="ARBA00022679"/>
    </source>
</evidence>
<dbReference type="EMBL" id="JALBUT010000006">
    <property type="protein sequence ID" value="MDX8415721.1"/>
    <property type="molecule type" value="Genomic_DNA"/>
</dbReference>
<dbReference type="InterPro" id="IPR002504">
    <property type="entry name" value="NADK"/>
</dbReference>
<comment type="catalytic activity">
    <reaction evidence="5 6">
        <text>NAD(+) + ATP = ADP + NADP(+) + H(+)</text>
        <dbReference type="Rhea" id="RHEA:18629"/>
        <dbReference type="ChEBI" id="CHEBI:15378"/>
        <dbReference type="ChEBI" id="CHEBI:30616"/>
        <dbReference type="ChEBI" id="CHEBI:57540"/>
        <dbReference type="ChEBI" id="CHEBI:58349"/>
        <dbReference type="ChEBI" id="CHEBI:456216"/>
        <dbReference type="EC" id="2.7.1.23"/>
    </reaction>
</comment>
<keyword evidence="6" id="KW-0547">Nucleotide-binding</keyword>
<dbReference type="PANTHER" id="PTHR20275">
    <property type="entry name" value="NAD KINASE"/>
    <property type="match status" value="1"/>
</dbReference>
<evidence type="ECO:0000256" key="3">
    <source>
        <dbReference type="ARBA" id="ARBA00022857"/>
    </source>
</evidence>
<keyword evidence="8" id="KW-1185">Reference proteome</keyword>
<dbReference type="Gene3D" id="2.60.200.30">
    <property type="entry name" value="Probable inorganic polyphosphate/atp-NAD kinase, domain 2"/>
    <property type="match status" value="1"/>
</dbReference>
<comment type="function">
    <text evidence="6">Involved in the regulation of the intracellular balance of NAD and NADP, and is a key enzyme in the biosynthesis of NADP. Catalyzes specifically the phosphorylation on 2'-hydroxyl of the adenosine moiety of NAD to yield NADP.</text>
</comment>
<feature type="binding site" evidence="6">
    <location>
        <begin position="173"/>
        <end position="178"/>
    </location>
    <ligand>
        <name>NAD(+)</name>
        <dbReference type="ChEBI" id="CHEBI:57540"/>
    </ligand>
</feature>
<evidence type="ECO:0000256" key="6">
    <source>
        <dbReference type="HAMAP-Rule" id="MF_00361"/>
    </source>
</evidence>
<protein>
    <recommendedName>
        <fullName evidence="6">NAD kinase</fullName>
        <ecNumber evidence="6">2.7.1.23</ecNumber>
    </recommendedName>
    <alternativeName>
        <fullName evidence="6">ATP-dependent NAD kinase</fullName>
    </alternativeName>
</protein>
<dbReference type="InterPro" id="IPR017438">
    <property type="entry name" value="ATP-NAD_kinase_N"/>
</dbReference>
<accession>A0ABU4WI60</accession>
<feature type="active site" description="Proton acceptor" evidence="6">
    <location>
        <position position="62"/>
    </location>
</feature>
<evidence type="ECO:0000256" key="2">
    <source>
        <dbReference type="ARBA" id="ARBA00022777"/>
    </source>
</evidence>
<keyword evidence="3 6" id="KW-0521">NADP</keyword>
<dbReference type="RefSeq" id="WP_370397168.1">
    <property type="nucleotide sequence ID" value="NZ_JALBUT010000006.1"/>
</dbReference>
<comment type="caution">
    <text evidence="6">Lacks conserved residue(s) required for the propagation of feature annotation.</text>
</comment>
<dbReference type="Proteomes" id="UP001275932">
    <property type="component" value="Unassembled WGS sequence"/>
</dbReference>
<dbReference type="SUPFAM" id="SSF111331">
    <property type="entry name" value="NAD kinase/diacylglycerol kinase-like"/>
    <property type="match status" value="1"/>
</dbReference>
<keyword evidence="1 6" id="KW-0808">Transferase</keyword>
<name>A0ABU4WI60_9BACT</name>
<evidence type="ECO:0000256" key="4">
    <source>
        <dbReference type="ARBA" id="ARBA00023027"/>
    </source>
</evidence>
<evidence type="ECO:0000313" key="7">
    <source>
        <dbReference type="EMBL" id="MDX8415721.1"/>
    </source>
</evidence>
<dbReference type="InterPro" id="IPR016064">
    <property type="entry name" value="NAD/diacylglycerol_kinase_sf"/>
</dbReference>
<organism evidence="7 8">
    <name type="scientific">Intestinicryptomonas porci</name>
    <dbReference type="NCBI Taxonomy" id="2926320"/>
    <lineage>
        <taxon>Bacteria</taxon>
        <taxon>Pseudomonadati</taxon>
        <taxon>Verrucomicrobiota</taxon>
        <taxon>Opitutia</taxon>
        <taxon>Opitutales</taxon>
        <taxon>Intestinicryptomonaceae</taxon>
        <taxon>Intestinicryptomonas</taxon>
    </lineage>
</organism>
<comment type="cofactor">
    <cofactor evidence="6">
        <name>a divalent metal cation</name>
        <dbReference type="ChEBI" id="CHEBI:60240"/>
    </cofactor>
</comment>
<keyword evidence="6" id="KW-0067">ATP-binding</keyword>
<dbReference type="InterPro" id="IPR017437">
    <property type="entry name" value="ATP-NAD_kinase_PpnK-typ_C"/>
</dbReference>
<comment type="similarity">
    <text evidence="6">Belongs to the NAD kinase family.</text>
</comment>
<evidence type="ECO:0000313" key="8">
    <source>
        <dbReference type="Proteomes" id="UP001275932"/>
    </source>
</evidence>
<evidence type="ECO:0000256" key="5">
    <source>
        <dbReference type="ARBA" id="ARBA00047925"/>
    </source>
</evidence>
<proteinExistence type="inferred from homology"/>
<dbReference type="Pfam" id="PF01513">
    <property type="entry name" value="NAD_kinase"/>
    <property type="match status" value="1"/>
</dbReference>
<feature type="binding site" evidence="6">
    <location>
        <position position="162"/>
    </location>
    <ligand>
        <name>NAD(+)</name>
        <dbReference type="ChEBI" id="CHEBI:57540"/>
    </ligand>
</feature>
<keyword evidence="4 6" id="KW-0520">NAD</keyword>
<dbReference type="PANTHER" id="PTHR20275:SF0">
    <property type="entry name" value="NAD KINASE"/>
    <property type="match status" value="1"/>
</dbReference>
<keyword evidence="6" id="KW-0963">Cytoplasm</keyword>
<dbReference type="Gene3D" id="3.40.50.10330">
    <property type="entry name" value="Probable inorganic polyphosphate/atp-NAD kinase, domain 1"/>
    <property type="match status" value="1"/>
</dbReference>
<dbReference type="GO" id="GO:0016301">
    <property type="term" value="F:kinase activity"/>
    <property type="evidence" value="ECO:0007669"/>
    <property type="project" value="UniProtKB-KW"/>
</dbReference>
<reference evidence="7 8" key="1">
    <citation type="submission" date="2022-03" db="EMBL/GenBank/DDBJ databases">
        <title>Novel taxa within the pig intestine.</title>
        <authorList>
            <person name="Wylensek D."/>
            <person name="Bishof K."/>
            <person name="Afrizal A."/>
            <person name="Clavel T."/>
        </authorList>
    </citation>
    <scope>NUCLEOTIDE SEQUENCE [LARGE SCALE GENOMIC DNA]</scope>
    <source>
        <strain evidence="7 8">CLA-KB-P66</strain>
    </source>
</reference>